<evidence type="ECO:0000313" key="6">
    <source>
        <dbReference type="EMBL" id="MDQ0111329.1"/>
    </source>
</evidence>
<keyword evidence="3 6" id="KW-0378">Hydrolase</keyword>
<dbReference type="InterPro" id="IPR006879">
    <property type="entry name" value="YdjC-like"/>
</dbReference>
<reference evidence="6 7" key="1">
    <citation type="submission" date="2023-07" db="EMBL/GenBank/DDBJ databases">
        <title>Sorghum-associated microbial communities from plants grown in Nebraska, USA.</title>
        <authorList>
            <person name="Schachtman D."/>
        </authorList>
    </citation>
    <scope>NUCLEOTIDE SEQUENCE [LARGE SCALE GENOMIC DNA]</scope>
    <source>
        <strain evidence="6 7">CC482</strain>
    </source>
</reference>
<comment type="cofactor">
    <cofactor evidence="1">
        <name>Mg(2+)</name>
        <dbReference type="ChEBI" id="CHEBI:18420"/>
    </cofactor>
</comment>
<evidence type="ECO:0000256" key="1">
    <source>
        <dbReference type="ARBA" id="ARBA00001946"/>
    </source>
</evidence>
<keyword evidence="2" id="KW-0479">Metal-binding</keyword>
<evidence type="ECO:0000256" key="5">
    <source>
        <dbReference type="ARBA" id="ARBA00023277"/>
    </source>
</evidence>
<keyword evidence="5" id="KW-0119">Carbohydrate metabolism</keyword>
<comment type="caution">
    <text evidence="6">The sequence shown here is derived from an EMBL/GenBank/DDBJ whole genome shotgun (WGS) entry which is preliminary data.</text>
</comment>
<evidence type="ECO:0000313" key="7">
    <source>
        <dbReference type="Proteomes" id="UP001229346"/>
    </source>
</evidence>
<dbReference type="CDD" id="cd10802">
    <property type="entry name" value="YdjC_TTHB029_like"/>
    <property type="match status" value="1"/>
</dbReference>
<gene>
    <name evidence="6" type="ORF">J2T15_000762</name>
</gene>
<sequence length="314" mass="35208">MSMNVNLNLARALGYNEEDRLLIVNGDDFGSCHSANVGIQQLLEEGAISSATLMLPCAWAREAALWSASHPELNVGIHFTFTSEWDAYRWGPVNRKGDSSSLVTNEGYFPPDCMTFEQQADEEQVRAELIAQVEMALQLGVKPTHADNHMGSLYGLTTGRNFLPIVFDVCASYGLPFRLPRYLLQEDGQVAPPELAEQAKQLADYAASKGVVVLDYLLGLPFRMQDGETYDSFKENMTGLLRGLRPGVSEIIIHPSVVTEELRAYHFHPEKRGMEMDIFRDPDILRTIETEGIKMIRWSELQELQHKLSSQASQ</sequence>
<dbReference type="InterPro" id="IPR011330">
    <property type="entry name" value="Glyco_hydro/deAcase_b/a-brl"/>
</dbReference>
<dbReference type="GO" id="GO:0036311">
    <property type="term" value="F:chitin disaccharide deacetylase activity"/>
    <property type="evidence" value="ECO:0007669"/>
    <property type="project" value="UniProtKB-EC"/>
</dbReference>
<dbReference type="Pfam" id="PF04794">
    <property type="entry name" value="YdjC"/>
    <property type="match status" value="1"/>
</dbReference>
<organism evidence="6 7">
    <name type="scientific">Paenibacillus harenae</name>
    <dbReference type="NCBI Taxonomy" id="306543"/>
    <lineage>
        <taxon>Bacteria</taxon>
        <taxon>Bacillati</taxon>
        <taxon>Bacillota</taxon>
        <taxon>Bacilli</taxon>
        <taxon>Bacillales</taxon>
        <taxon>Paenibacillaceae</taxon>
        <taxon>Paenibacillus</taxon>
    </lineage>
</organism>
<dbReference type="PANTHER" id="PTHR31609">
    <property type="entry name" value="YDJC DEACETYLASE FAMILY MEMBER"/>
    <property type="match status" value="1"/>
</dbReference>
<dbReference type="Gene3D" id="3.20.20.370">
    <property type="entry name" value="Glycoside hydrolase/deacetylase"/>
    <property type="match status" value="1"/>
</dbReference>
<dbReference type="Proteomes" id="UP001229346">
    <property type="component" value="Unassembled WGS sequence"/>
</dbReference>
<evidence type="ECO:0000256" key="2">
    <source>
        <dbReference type="ARBA" id="ARBA00022723"/>
    </source>
</evidence>
<proteinExistence type="predicted"/>
<dbReference type="RefSeq" id="WP_307201219.1">
    <property type="nucleotide sequence ID" value="NZ_JAUSSU010000002.1"/>
</dbReference>
<protein>
    <submittedName>
        <fullName evidence="6">Glycoside hydrolase/deacetylase ChbG (UPF0249 family)</fullName>
        <ecNumber evidence="6">3.5.1.105</ecNumber>
    </submittedName>
</protein>
<keyword evidence="4" id="KW-0460">Magnesium</keyword>
<dbReference type="EMBL" id="JAUSSU010000002">
    <property type="protein sequence ID" value="MDQ0111329.1"/>
    <property type="molecule type" value="Genomic_DNA"/>
</dbReference>
<dbReference type="EC" id="3.5.1.105" evidence="6"/>
<evidence type="ECO:0000256" key="4">
    <source>
        <dbReference type="ARBA" id="ARBA00022842"/>
    </source>
</evidence>
<accession>A0ABT9TYQ7</accession>
<evidence type="ECO:0000256" key="3">
    <source>
        <dbReference type="ARBA" id="ARBA00022801"/>
    </source>
</evidence>
<dbReference type="SUPFAM" id="SSF88713">
    <property type="entry name" value="Glycoside hydrolase/deacetylase"/>
    <property type="match status" value="1"/>
</dbReference>
<name>A0ABT9TYQ7_PAEHA</name>
<keyword evidence="7" id="KW-1185">Reference proteome</keyword>
<dbReference type="PANTHER" id="PTHR31609:SF1">
    <property type="entry name" value="CARBOHYDRATE DEACETYLASE"/>
    <property type="match status" value="1"/>
</dbReference>